<feature type="compositionally biased region" description="Polar residues" evidence="1">
    <location>
        <begin position="429"/>
        <end position="463"/>
    </location>
</feature>
<feature type="compositionally biased region" description="Acidic residues" evidence="1">
    <location>
        <begin position="532"/>
        <end position="541"/>
    </location>
</feature>
<dbReference type="CTD" id="6752228"/>
<feature type="compositionally biased region" description="Polar residues" evidence="1">
    <location>
        <begin position="128"/>
        <end position="139"/>
    </location>
</feature>
<keyword evidence="4" id="KW-1185">Reference proteome</keyword>
<dbReference type="InParanoid" id="B3RSA0"/>
<gene>
    <name evidence="3" type="ORF">TRIADDRAFT_54523</name>
</gene>
<feature type="compositionally biased region" description="Basic and acidic residues" evidence="1">
    <location>
        <begin position="669"/>
        <end position="684"/>
    </location>
</feature>
<evidence type="ECO:0000256" key="1">
    <source>
        <dbReference type="SAM" id="MobiDB-lite"/>
    </source>
</evidence>
<dbReference type="PhylomeDB" id="B3RSA0"/>
<sequence>MDKRAFPLLRLKVNFKSHRFVVLIPDDTSVSNAVFEANAVFHRLYPLERDSNIVRLQDDTGCDLESSYPISLAVGNSMEVMGYSNDSRLNYSSIQSIDSSKVRDDDSSGYHASSITSFLSPEGNSFMSKTPAHITSNSRSNKDRDGYGTHSTPFIQRFLSHNHPYNRTLPLAQSSKGTTTAITQVNQTEAARSHDGNSNQHSSEIPLGAFNLFGETTTGLVINQQTSTERENPDISNINQREISNSDSEIAVPEARNGTTRDIPVENVADAVNQNNALLNLEISTQKSISSKPHNTSKLSNTSIDKVTTSTAETVTSNAIKTANIENINEDCNNVSSPASKNLIKMQDNAITDHCKATDKSDVSGITDRELQSGKGYNGNSASILTEDESSRKNEQKNLTGGNINIGIGDDSNSRDILNKELSADVSDGESSSVKKANGEPNNTDNINRSDGSSDKISISHDQSCSSIYSSGSDDGETDTSDDSETDASDESGNVANKDNIVKQSKDGTNIRVVKSVNHKNLKSNEENQSTDTEESSESTDSENSSSSSASESSSSPIVNTDKKSLSNNNSNRKKNFIPIADNKRPSDTLNPETASPRKNLNKELAKSTKRKAKFINENKNDSKKLKLQHSLEDVQKTKITEDNLIESDKKSDSDSINSSESSSESDSEVERTKKMVEDYEKRTKTLSVTASTTTSTKKRPSEASLQRLKTQQTLVQSLSSSKSMKQATNRRGKKSVNFIHDLPKEMLSTAAKNDFDISESKGIQVKESDDLSGHLQRVLRDESAWHKKKKRRSQKAT</sequence>
<feature type="region of interest" description="Disordered" evidence="1">
    <location>
        <begin position="128"/>
        <end position="152"/>
    </location>
</feature>
<evidence type="ECO:0000259" key="2">
    <source>
        <dbReference type="Pfam" id="PF10407"/>
    </source>
</evidence>
<reference evidence="3 4" key="1">
    <citation type="journal article" date="2008" name="Nature">
        <title>The Trichoplax genome and the nature of placozoans.</title>
        <authorList>
            <person name="Srivastava M."/>
            <person name="Begovic E."/>
            <person name="Chapman J."/>
            <person name="Putnam N.H."/>
            <person name="Hellsten U."/>
            <person name="Kawashima T."/>
            <person name="Kuo A."/>
            <person name="Mitros T."/>
            <person name="Salamov A."/>
            <person name="Carpenter M.L."/>
            <person name="Signorovitch A.Y."/>
            <person name="Moreno M.A."/>
            <person name="Kamm K."/>
            <person name="Grimwood J."/>
            <person name="Schmutz J."/>
            <person name="Shapiro H."/>
            <person name="Grigoriev I.V."/>
            <person name="Buss L.W."/>
            <person name="Schierwater B."/>
            <person name="Dellaporta S.L."/>
            <person name="Rokhsar D.S."/>
        </authorList>
    </citation>
    <scope>NUCLEOTIDE SEQUENCE [LARGE SCALE GENOMIC DNA]</scope>
    <source>
        <strain evidence="3 4">Grell-BS-1999</strain>
    </source>
</reference>
<feature type="compositionally biased region" description="Acidic residues" evidence="1">
    <location>
        <begin position="474"/>
        <end position="490"/>
    </location>
</feature>
<dbReference type="RefSeq" id="XP_002110475.1">
    <property type="nucleotide sequence ID" value="XM_002110439.1"/>
</dbReference>
<feature type="compositionally biased region" description="Low complexity" evidence="1">
    <location>
        <begin position="542"/>
        <end position="556"/>
    </location>
</feature>
<feature type="compositionally biased region" description="Basic and acidic residues" evidence="1">
    <location>
        <begin position="615"/>
        <end position="654"/>
    </location>
</feature>
<dbReference type="GeneID" id="6752228"/>
<dbReference type="EMBL" id="DS985243">
    <property type="protein sequence ID" value="EDV26479.1"/>
    <property type="molecule type" value="Genomic_DNA"/>
</dbReference>
<dbReference type="AlphaFoldDB" id="B3RSA0"/>
<feature type="domain" description="Nucleolar protein Dnt1-like N-terminal" evidence="2">
    <location>
        <begin position="18"/>
        <end position="70"/>
    </location>
</feature>
<dbReference type="KEGG" id="tad:TRIADDRAFT_54523"/>
<protein>
    <recommendedName>
        <fullName evidence="2">Nucleolar protein Dnt1-like N-terminal domain-containing protein</fullName>
    </recommendedName>
</protein>
<organism evidence="3 4">
    <name type="scientific">Trichoplax adhaerens</name>
    <name type="common">Trichoplax reptans</name>
    <dbReference type="NCBI Taxonomy" id="10228"/>
    <lineage>
        <taxon>Eukaryota</taxon>
        <taxon>Metazoa</taxon>
        <taxon>Placozoa</taxon>
        <taxon>Uniplacotomia</taxon>
        <taxon>Trichoplacea</taxon>
        <taxon>Trichoplacidae</taxon>
        <taxon>Trichoplax</taxon>
    </lineage>
</organism>
<feature type="compositionally biased region" description="Basic and acidic residues" evidence="1">
    <location>
        <begin position="360"/>
        <end position="372"/>
    </location>
</feature>
<feature type="compositionally biased region" description="Low complexity" evidence="1">
    <location>
        <begin position="401"/>
        <end position="411"/>
    </location>
</feature>
<feature type="compositionally biased region" description="Low complexity" evidence="1">
    <location>
        <begin position="655"/>
        <end position="665"/>
    </location>
</feature>
<feature type="compositionally biased region" description="Polar residues" evidence="1">
    <location>
        <begin position="588"/>
        <end position="599"/>
    </location>
</feature>
<feature type="compositionally biased region" description="Low complexity" evidence="1">
    <location>
        <begin position="686"/>
        <end position="696"/>
    </location>
</feature>
<dbReference type="InterPro" id="IPR018844">
    <property type="entry name" value="Dnt1-like_N"/>
</dbReference>
<dbReference type="Proteomes" id="UP000009022">
    <property type="component" value="Unassembled WGS sequence"/>
</dbReference>
<feature type="compositionally biased region" description="Low complexity" evidence="1">
    <location>
        <begin position="709"/>
        <end position="728"/>
    </location>
</feature>
<feature type="compositionally biased region" description="Low complexity" evidence="1">
    <location>
        <begin position="464"/>
        <end position="473"/>
    </location>
</feature>
<feature type="region of interest" description="Disordered" evidence="1">
    <location>
        <begin position="360"/>
        <end position="737"/>
    </location>
</feature>
<proteinExistence type="predicted"/>
<feature type="region of interest" description="Disordered" evidence="1">
    <location>
        <begin position="288"/>
        <end position="312"/>
    </location>
</feature>
<evidence type="ECO:0000313" key="4">
    <source>
        <dbReference type="Proteomes" id="UP000009022"/>
    </source>
</evidence>
<dbReference type="STRING" id="10228.B3RSA0"/>
<evidence type="ECO:0000313" key="3">
    <source>
        <dbReference type="EMBL" id="EDV26479.1"/>
    </source>
</evidence>
<dbReference type="HOGENOM" id="CLU_352473_0_0_1"/>
<feature type="compositionally biased region" description="Basic and acidic residues" evidence="1">
    <location>
        <begin position="412"/>
        <end position="423"/>
    </location>
</feature>
<dbReference type="Pfam" id="PF10407">
    <property type="entry name" value="Cytokin_check_N"/>
    <property type="match status" value="1"/>
</dbReference>
<accession>B3RSA0</accession>
<name>B3RSA0_TRIAD</name>